<feature type="compositionally biased region" description="Polar residues" evidence="2">
    <location>
        <begin position="757"/>
        <end position="772"/>
    </location>
</feature>
<evidence type="ECO:0000256" key="3">
    <source>
        <dbReference type="SAM" id="Phobius"/>
    </source>
</evidence>
<dbReference type="InterPro" id="IPR037293">
    <property type="entry name" value="Gal_Oxidase_central_sf"/>
</dbReference>
<keyword evidence="8" id="KW-1185">Reference proteome</keyword>
<feature type="compositionally biased region" description="Polar residues" evidence="2">
    <location>
        <begin position="791"/>
        <end position="801"/>
    </location>
</feature>
<keyword evidence="3" id="KW-1133">Transmembrane helix</keyword>
<protein>
    <submittedName>
        <fullName evidence="7">Copper radical oxdiase</fullName>
    </submittedName>
</protein>
<dbReference type="Proteomes" id="UP000724874">
    <property type="component" value="Unassembled WGS sequence"/>
</dbReference>
<dbReference type="SUPFAM" id="SSF50965">
    <property type="entry name" value="Galactose oxidase, central domain"/>
    <property type="match status" value="1"/>
</dbReference>
<dbReference type="Gene3D" id="2.130.10.80">
    <property type="entry name" value="Galactose oxidase/kelch, beta-propeller"/>
    <property type="match status" value="1"/>
</dbReference>
<dbReference type="InterPro" id="IPR013783">
    <property type="entry name" value="Ig-like_fold"/>
</dbReference>
<evidence type="ECO:0000313" key="7">
    <source>
        <dbReference type="EMBL" id="KAF8887267.1"/>
    </source>
</evidence>
<name>A0A9P5TK41_GYMJU</name>
<gene>
    <name evidence="7" type="ORF">CPB84DRAFT_1787010</name>
</gene>
<feature type="domain" description="Galactose oxidase-like Early set" evidence="6">
    <location>
        <begin position="493"/>
        <end position="598"/>
    </location>
</feature>
<dbReference type="OrthoDB" id="2019572at2759"/>
<dbReference type="SUPFAM" id="SSF81296">
    <property type="entry name" value="E set domains"/>
    <property type="match status" value="1"/>
</dbReference>
<keyword evidence="3" id="KW-0472">Membrane</keyword>
<keyword evidence="3" id="KW-0812">Transmembrane</keyword>
<dbReference type="EMBL" id="JADNYJ010000091">
    <property type="protein sequence ID" value="KAF8887267.1"/>
    <property type="molecule type" value="Genomic_DNA"/>
</dbReference>
<feature type="domain" description="Glyoxal oxidase N-terminal" evidence="5">
    <location>
        <begin position="202"/>
        <end position="487"/>
    </location>
</feature>
<feature type="region of interest" description="Disordered" evidence="2">
    <location>
        <begin position="737"/>
        <end position="801"/>
    </location>
</feature>
<evidence type="ECO:0000256" key="2">
    <source>
        <dbReference type="SAM" id="MobiDB-lite"/>
    </source>
</evidence>
<evidence type="ECO:0000313" key="8">
    <source>
        <dbReference type="Proteomes" id="UP000724874"/>
    </source>
</evidence>
<accession>A0A9P5TK41</accession>
<dbReference type="PANTHER" id="PTHR32208:SF21">
    <property type="entry name" value="LOW QUALITY PROTEIN: ALDEHYDE OXIDASE GLOX-LIKE"/>
    <property type="match status" value="1"/>
</dbReference>
<feature type="compositionally biased region" description="Low complexity" evidence="2">
    <location>
        <begin position="637"/>
        <end position="651"/>
    </location>
</feature>
<evidence type="ECO:0000259" key="5">
    <source>
        <dbReference type="Pfam" id="PF07250"/>
    </source>
</evidence>
<evidence type="ECO:0000256" key="4">
    <source>
        <dbReference type="SAM" id="SignalP"/>
    </source>
</evidence>
<proteinExistence type="predicted"/>
<dbReference type="CDD" id="cd02851">
    <property type="entry name" value="E_set_GO_C"/>
    <property type="match status" value="1"/>
</dbReference>
<dbReference type="InterPro" id="IPR015202">
    <property type="entry name" value="GO-like_E_set"/>
</dbReference>
<feature type="chain" id="PRO_5040493775" evidence="4">
    <location>
        <begin position="25"/>
        <end position="801"/>
    </location>
</feature>
<dbReference type="AlphaFoldDB" id="A0A9P5TK41"/>
<evidence type="ECO:0000256" key="1">
    <source>
        <dbReference type="ARBA" id="ARBA00022729"/>
    </source>
</evidence>
<dbReference type="Pfam" id="PF09118">
    <property type="entry name" value="GO-like_E_set"/>
    <property type="match status" value="1"/>
</dbReference>
<feature type="transmembrane region" description="Helical" evidence="3">
    <location>
        <begin position="656"/>
        <end position="679"/>
    </location>
</feature>
<evidence type="ECO:0000259" key="6">
    <source>
        <dbReference type="Pfam" id="PF09118"/>
    </source>
</evidence>
<dbReference type="InterPro" id="IPR009880">
    <property type="entry name" value="Glyoxal_oxidase_N"/>
</dbReference>
<keyword evidence="1 4" id="KW-0732">Signal</keyword>
<organism evidence="7 8">
    <name type="scientific">Gymnopilus junonius</name>
    <name type="common">Spectacular rustgill mushroom</name>
    <name type="synonym">Gymnopilus spectabilis subsp. junonius</name>
    <dbReference type="NCBI Taxonomy" id="109634"/>
    <lineage>
        <taxon>Eukaryota</taxon>
        <taxon>Fungi</taxon>
        <taxon>Dikarya</taxon>
        <taxon>Basidiomycota</taxon>
        <taxon>Agaricomycotina</taxon>
        <taxon>Agaricomycetes</taxon>
        <taxon>Agaricomycetidae</taxon>
        <taxon>Agaricales</taxon>
        <taxon>Agaricineae</taxon>
        <taxon>Hymenogastraceae</taxon>
        <taxon>Gymnopilus</taxon>
    </lineage>
</organism>
<feature type="region of interest" description="Disordered" evidence="2">
    <location>
        <begin position="626"/>
        <end position="651"/>
    </location>
</feature>
<dbReference type="InterPro" id="IPR011043">
    <property type="entry name" value="Gal_Oxase/kelch_b-propeller"/>
</dbReference>
<sequence length="801" mass="84395">MLLPRLSSVCVALGLATSISYVVAGTGGTFSAGGTTQISALMMFLGNEEGVYILDKAEGNAAQINGHPAWGARWDFQSHQATVMDIRTNSFCASGMHLPNGSFASFGGNDAVTIQGTVGSQKNPDGTGAWDSVYQDFDGRRSIRILNPCKSTDDLTSSQCGWFDDPTVLSMKRARWYSAVEPTGDGTIVIIGGFVTGGYVNRWFPDVDPVTEKGSAENTYEYYPAKDGDAQIVQFLVDTSGLNAYAHTFLMPSGKMLVQANLSTMLWDHTTNTEFRLPDMPNGVARVYPASGAVAMLPLTPANNYTPTLLFCGGSDTPSVNYGDYGGPNADMWTIPASNDCQRLTPEPQDGSTPKYLQDDDMLEGRTMGQFILLPDGKMMVINGGLNGTAGYSIGTKNTPVNQMPFGVSLASGPVLTPALYDPQALAGSRWTNKGLGSSQIPRLYHSTAILLPDASVLIAGSNPNPDVNLTTVFSTEYRAEIFYPPYFNAPIRPVPTGMPSTLSYGGNAFDISIPPTSYNGSANDAANATQVVIIRGGFTTHAMNMGQRFMQLNNTYTVNQNGSITLHVAQPPPNANLFQPGPGLMFVTINGIPSNGSYFILGNGIVGTQPTAPASVLPPSVRLDSVSGGAAGNSGNGTTTTANDQSTTSTSHTGAIVGGIVAAVGALAILGAVVLFFARRRRAAAHAASSAQYSGLARGAGAASDAATGPYPAWADRQEGRDSSVFVPLKTPYEDAWNPSTTSVNAPYKDGDFSGRPSSLASRPSTMTEYNPYSGPAETHAPTPERYPTPQISQQFGGSR</sequence>
<comment type="caution">
    <text evidence="7">The sequence shown here is derived from an EMBL/GenBank/DDBJ whole genome shotgun (WGS) entry which is preliminary data.</text>
</comment>
<dbReference type="Pfam" id="PF07250">
    <property type="entry name" value="Glyoxal_oxid_N"/>
    <property type="match status" value="1"/>
</dbReference>
<dbReference type="InterPro" id="IPR014756">
    <property type="entry name" value="Ig_E-set"/>
</dbReference>
<dbReference type="Gene3D" id="2.60.40.10">
    <property type="entry name" value="Immunoglobulins"/>
    <property type="match status" value="1"/>
</dbReference>
<dbReference type="PANTHER" id="PTHR32208">
    <property type="entry name" value="SECRETED PROTEIN-RELATED"/>
    <property type="match status" value="1"/>
</dbReference>
<feature type="signal peptide" evidence="4">
    <location>
        <begin position="1"/>
        <end position="24"/>
    </location>
</feature>
<reference evidence="7" key="1">
    <citation type="submission" date="2020-11" db="EMBL/GenBank/DDBJ databases">
        <authorList>
            <consortium name="DOE Joint Genome Institute"/>
            <person name="Ahrendt S."/>
            <person name="Riley R."/>
            <person name="Andreopoulos W."/>
            <person name="LaButti K."/>
            <person name="Pangilinan J."/>
            <person name="Ruiz-duenas F.J."/>
            <person name="Barrasa J.M."/>
            <person name="Sanchez-Garcia M."/>
            <person name="Camarero S."/>
            <person name="Miyauchi S."/>
            <person name="Serrano A."/>
            <person name="Linde D."/>
            <person name="Babiker R."/>
            <person name="Drula E."/>
            <person name="Ayuso-Fernandez I."/>
            <person name="Pacheco R."/>
            <person name="Padilla G."/>
            <person name="Ferreira P."/>
            <person name="Barriuso J."/>
            <person name="Kellner H."/>
            <person name="Castanera R."/>
            <person name="Alfaro M."/>
            <person name="Ramirez L."/>
            <person name="Pisabarro A.G."/>
            <person name="Kuo A."/>
            <person name="Tritt A."/>
            <person name="Lipzen A."/>
            <person name="He G."/>
            <person name="Yan M."/>
            <person name="Ng V."/>
            <person name="Cullen D."/>
            <person name="Martin F."/>
            <person name="Rosso M.-N."/>
            <person name="Henrissat B."/>
            <person name="Hibbett D."/>
            <person name="Martinez A.T."/>
            <person name="Grigoriev I.V."/>
        </authorList>
    </citation>
    <scope>NUCLEOTIDE SEQUENCE</scope>
    <source>
        <strain evidence="7">AH 44721</strain>
    </source>
</reference>